<dbReference type="InterPro" id="IPR013087">
    <property type="entry name" value="Znf_C2H2_type"/>
</dbReference>
<sequence length="735" mass="80275">MHAPIKEGKKLKTPLLKKHTKKERKKVLNMTIKKQLRSISLPSRSHPSTAGIEEALNKVKAINTTAGSSESILTALAGLEELYNCTEEFLKMGSTQRVMSSDGSEFMEEMLDGSLRLMDICNISRDLMVETHEQVRGVQSCVRRKKIAGGGANQLDVAVAGYVRFRKNMRKEAKRLLGSLKKIDVESCSSSGSFLELLSGRQSNIKSKLTSVLKKKKVHHEETKNELEKVEMSIDGFEKYLEGLFRSDPEKTKVNTEEKTNENSDESDYLWSDEEEEGEMREIVLALPALRLSEVDQETRQKAVAAAGLLIAAAQEAAVTKGNMDQQGVGGSGETAKKEKARRPRTVMLDDLADVAGASGSKATVSAGEEEPAKKPKKKGSPKLINPPEGPPKCNVCGRSFLSWKAVFGHLRVHRDRGYLGFLPPPTFNAAVEASGGDLAASSGGGGLGLGTGGLKIDLNADPIDEVKECGTGSTPKFDLNRSPSPPQDEEDAKEDKAGSISLPKGSHPSTSGIEEALNKVKTLNFSTKSSSESILTGLAGLEELYDCTDEFLKMCSTQRAMSSVGSDFMEEVLDGSLRLMEICSVSRDLMVETQEHVRDLQSCVRRKKVAGGGEDQLTVAVSGYVKFRKNMRKETKKLLVSLKSIDGGSSSYDHEDEHVVAVIDAMRRVVSVSVSVLKSFLEVLSGRQKSCTRDDIQEKLEEVEMSIGGFEKNLEGLFRRLIRTRASLLNIISH</sequence>
<keyword evidence="5" id="KW-1185">Reference proteome</keyword>
<evidence type="ECO:0000313" key="4">
    <source>
        <dbReference type="EMBL" id="KAH0940633.1"/>
    </source>
</evidence>
<feature type="compositionally biased region" description="Basic and acidic residues" evidence="2">
    <location>
        <begin position="248"/>
        <end position="262"/>
    </location>
</feature>
<feature type="region of interest" description="Disordered" evidence="2">
    <location>
        <begin position="468"/>
        <end position="513"/>
    </location>
</feature>
<keyword evidence="1" id="KW-0863">Zinc-finger</keyword>
<feature type="region of interest" description="Disordered" evidence="2">
    <location>
        <begin position="248"/>
        <end position="272"/>
    </location>
</feature>
<dbReference type="PROSITE" id="PS50157">
    <property type="entry name" value="ZINC_FINGER_C2H2_2"/>
    <property type="match status" value="1"/>
</dbReference>
<dbReference type="Pfam" id="PF03087">
    <property type="entry name" value="BPS1"/>
    <property type="match status" value="3"/>
</dbReference>
<accession>A0ABQ8EG49</accession>
<keyword evidence="1" id="KW-0479">Metal-binding</keyword>
<protein>
    <recommendedName>
        <fullName evidence="3">C2H2-type domain-containing protein</fullName>
    </recommendedName>
</protein>
<dbReference type="Proteomes" id="UP000824890">
    <property type="component" value="Unassembled WGS sequence"/>
</dbReference>
<keyword evidence="1" id="KW-0862">Zinc</keyword>
<evidence type="ECO:0000256" key="1">
    <source>
        <dbReference type="PROSITE-ProRule" id="PRU00042"/>
    </source>
</evidence>
<gene>
    <name evidence="4" type="ORF">HID58_000270</name>
</gene>
<dbReference type="PANTHER" id="PTHR33070">
    <property type="entry name" value="OS06G0725500 PROTEIN"/>
    <property type="match status" value="1"/>
</dbReference>
<feature type="compositionally biased region" description="Acidic residues" evidence="2">
    <location>
        <begin position="263"/>
        <end position="272"/>
    </location>
</feature>
<proteinExistence type="predicted"/>
<evidence type="ECO:0000256" key="2">
    <source>
        <dbReference type="SAM" id="MobiDB-lite"/>
    </source>
</evidence>
<organism evidence="4 5">
    <name type="scientific">Brassica napus</name>
    <name type="common">Rape</name>
    <dbReference type="NCBI Taxonomy" id="3708"/>
    <lineage>
        <taxon>Eukaryota</taxon>
        <taxon>Viridiplantae</taxon>
        <taxon>Streptophyta</taxon>
        <taxon>Embryophyta</taxon>
        <taxon>Tracheophyta</taxon>
        <taxon>Spermatophyta</taxon>
        <taxon>Magnoliopsida</taxon>
        <taxon>eudicotyledons</taxon>
        <taxon>Gunneridae</taxon>
        <taxon>Pentapetalae</taxon>
        <taxon>rosids</taxon>
        <taxon>malvids</taxon>
        <taxon>Brassicales</taxon>
        <taxon>Brassicaceae</taxon>
        <taxon>Brassiceae</taxon>
        <taxon>Brassica</taxon>
    </lineage>
</organism>
<dbReference type="InterPro" id="IPR004320">
    <property type="entry name" value="BPS1_pln"/>
</dbReference>
<comment type="caution">
    <text evidence="4">The sequence shown here is derived from an EMBL/GenBank/DDBJ whole genome shotgun (WGS) entry which is preliminary data.</text>
</comment>
<evidence type="ECO:0000313" key="5">
    <source>
        <dbReference type="Proteomes" id="UP000824890"/>
    </source>
</evidence>
<feature type="region of interest" description="Disordered" evidence="2">
    <location>
        <begin position="322"/>
        <end position="392"/>
    </location>
</feature>
<reference evidence="4 5" key="1">
    <citation type="submission" date="2021-05" db="EMBL/GenBank/DDBJ databases">
        <title>Genome Assembly of Synthetic Allotetraploid Brassica napus Reveals Homoeologous Exchanges between Subgenomes.</title>
        <authorList>
            <person name="Davis J.T."/>
        </authorList>
    </citation>
    <scope>NUCLEOTIDE SEQUENCE [LARGE SCALE GENOMIC DNA]</scope>
    <source>
        <strain evidence="5">cv. Da-Ae</strain>
        <tissue evidence="4">Seedling</tissue>
    </source>
</reference>
<dbReference type="PANTHER" id="PTHR33070:SF108">
    <property type="entry name" value="DOMAIN PROTEIN, PUTATIVE (DUF241)-RELATED"/>
    <property type="match status" value="1"/>
</dbReference>
<feature type="domain" description="C2H2-type" evidence="3">
    <location>
        <begin position="392"/>
        <end position="414"/>
    </location>
</feature>
<dbReference type="PROSITE" id="PS00028">
    <property type="entry name" value="ZINC_FINGER_C2H2_1"/>
    <property type="match status" value="1"/>
</dbReference>
<name>A0ABQ8EG49_BRANA</name>
<dbReference type="EMBL" id="JAGKQM010000001">
    <property type="protein sequence ID" value="KAH0940633.1"/>
    <property type="molecule type" value="Genomic_DNA"/>
</dbReference>
<evidence type="ECO:0000259" key="3">
    <source>
        <dbReference type="PROSITE" id="PS50157"/>
    </source>
</evidence>